<feature type="region of interest" description="Disordered" evidence="2">
    <location>
        <begin position="689"/>
        <end position="714"/>
    </location>
</feature>
<feature type="region of interest" description="Disordered" evidence="2">
    <location>
        <begin position="736"/>
        <end position="803"/>
    </location>
</feature>
<dbReference type="Proteomes" id="UP001201980">
    <property type="component" value="Unassembled WGS sequence"/>
</dbReference>
<feature type="compositionally biased region" description="Basic and acidic residues" evidence="2">
    <location>
        <begin position="220"/>
        <end position="229"/>
    </location>
</feature>
<dbReference type="GO" id="GO:0099152">
    <property type="term" value="P:regulation of neurotransmitter receptor transport, endosome to postsynaptic membrane"/>
    <property type="evidence" value="ECO:0007669"/>
    <property type="project" value="TreeGrafter"/>
</dbReference>
<gene>
    <name evidence="3" type="ORF">MKZ38_001368</name>
</gene>
<sequence>MPPAVSGASLALRRSRRPSSGRASYRENDLRTSSASLSLPNSSHSNHESTNSTKRALAVTPRKTKKRVRFSDPGPSRSPSTGLTPFIRRASLSGTPRSRRPQTPSRTPRSGLASYPISPSTPSSTSRNMPDGGEVSFLPLRQVLDGRVQRRIRRNGLSEEMNRIQSDKRHRVKAVEKEVERLRKELHDRDDEIYRLQNETIVMDTDRVWELEQQINSLKQRLDPKEGDRRRHTQLSSSPIAGNESQYEWTLAARDPFASDAYSDVDVEEEGMDTHISINDGFGDATMGEIAVGTPSRKPGLSISTSFPTPPATSPGATMPNTPCSALFARLPQTPHSDTGVQVDIRTPSASTGVQANFRIPEVDAGVQADMTDPEKQLLGEQLMSMRLELAKLTGTIESYESLSSRLGAKLDEALPTNMTAPKPDLEGRLALALQSLSDRTAALLHLSSSLSGLGFPGSDASDIVINISNAFRAARLELEYLTPGEVTLPLTSAGAKTLDMLLGRLRDLAKRVKEADDSIDEYHELELSLRQQLGARVEVMDAQSRERDDLLERLASRDEAAQGLEVAVSRLRGAISGYERDIRELENLVERMERDNTQTQLELNQASEKSQSKSDAIKALEERLAMVESEAKELHEAQDEVEKRRADDVASMSRTHGATLASRDKRIAQLREEVERLSDQIVEGLHSTQQTIHSLRNENKGLESRAGKERQRAKAVVDSMKAELERVLQMSNKFLTSSEHLTADTPEEEEATEEQTHNSTPIAPAPGASLSGHPARTSGAKRRFDSGIGVDEDEDEVDELHA</sequence>
<keyword evidence="1" id="KW-0175">Coiled coil</keyword>
<comment type="caution">
    <text evidence="3">The sequence shown here is derived from an EMBL/GenBank/DDBJ whole genome shotgun (WGS) entry which is preliminary data.</text>
</comment>
<dbReference type="EMBL" id="JAKWBI020000136">
    <property type="protein sequence ID" value="KAJ2901830.1"/>
    <property type="molecule type" value="Genomic_DNA"/>
</dbReference>
<feature type="compositionally biased region" description="Polar residues" evidence="2">
    <location>
        <begin position="234"/>
        <end position="243"/>
    </location>
</feature>
<organism evidence="3 4">
    <name type="scientific">Zalerion maritima</name>
    <dbReference type="NCBI Taxonomy" id="339359"/>
    <lineage>
        <taxon>Eukaryota</taxon>
        <taxon>Fungi</taxon>
        <taxon>Dikarya</taxon>
        <taxon>Ascomycota</taxon>
        <taxon>Pezizomycotina</taxon>
        <taxon>Sordariomycetes</taxon>
        <taxon>Lulworthiomycetidae</taxon>
        <taxon>Lulworthiales</taxon>
        <taxon>Lulworthiaceae</taxon>
        <taxon>Zalerion</taxon>
    </lineage>
</organism>
<dbReference type="PANTHER" id="PTHR18978">
    <property type="entry name" value="GRIP-1 ASSOCIATED PROTEIN 1"/>
    <property type="match status" value="1"/>
</dbReference>
<name>A0AAD5WRJ4_9PEZI</name>
<evidence type="ECO:0000256" key="1">
    <source>
        <dbReference type="SAM" id="Coils"/>
    </source>
</evidence>
<feature type="compositionally biased region" description="Basic and acidic residues" evidence="2">
    <location>
        <begin position="696"/>
        <end position="713"/>
    </location>
</feature>
<evidence type="ECO:0000313" key="3">
    <source>
        <dbReference type="EMBL" id="KAJ2901830.1"/>
    </source>
</evidence>
<feature type="compositionally biased region" description="Basic and acidic residues" evidence="2">
    <location>
        <begin position="635"/>
        <end position="649"/>
    </location>
</feature>
<dbReference type="GO" id="GO:0098887">
    <property type="term" value="P:neurotransmitter receptor transport, endosome to postsynaptic membrane"/>
    <property type="evidence" value="ECO:0007669"/>
    <property type="project" value="TreeGrafter"/>
</dbReference>
<feature type="compositionally biased region" description="Acidic residues" evidence="2">
    <location>
        <begin position="791"/>
        <end position="803"/>
    </location>
</feature>
<feature type="compositionally biased region" description="Low complexity" evidence="2">
    <location>
        <begin position="101"/>
        <end position="110"/>
    </location>
</feature>
<evidence type="ECO:0000256" key="2">
    <source>
        <dbReference type="SAM" id="MobiDB-lite"/>
    </source>
</evidence>
<protein>
    <submittedName>
        <fullName evidence="3">Uncharacterized protein</fullName>
    </submittedName>
</protein>
<proteinExistence type="predicted"/>
<reference evidence="3" key="1">
    <citation type="submission" date="2022-07" db="EMBL/GenBank/DDBJ databases">
        <title>Draft genome sequence of Zalerion maritima ATCC 34329, a (micro)plastics degrading marine fungus.</title>
        <authorList>
            <person name="Paco A."/>
            <person name="Goncalves M.F.M."/>
            <person name="Rocha-Santos T.A.P."/>
            <person name="Alves A."/>
        </authorList>
    </citation>
    <scope>NUCLEOTIDE SEQUENCE</scope>
    <source>
        <strain evidence="3">ATCC 34329</strain>
    </source>
</reference>
<feature type="region of interest" description="Disordered" evidence="2">
    <location>
        <begin position="1"/>
        <end position="135"/>
    </location>
</feature>
<evidence type="ECO:0000313" key="4">
    <source>
        <dbReference type="Proteomes" id="UP001201980"/>
    </source>
</evidence>
<feature type="region of interest" description="Disordered" evidence="2">
    <location>
        <begin position="635"/>
        <end position="665"/>
    </location>
</feature>
<dbReference type="AlphaFoldDB" id="A0AAD5WRJ4"/>
<feature type="compositionally biased region" description="Low complexity" evidence="2">
    <location>
        <begin position="1"/>
        <end position="12"/>
    </location>
</feature>
<feature type="compositionally biased region" description="Low complexity" evidence="2">
    <location>
        <begin position="33"/>
        <end position="53"/>
    </location>
</feature>
<dbReference type="InterPro" id="IPR026204">
    <property type="entry name" value="GRIPAP1"/>
</dbReference>
<dbReference type="PANTHER" id="PTHR18978:SF1">
    <property type="entry name" value="GRIP1-ASSOCIATED PROTEIN 1"/>
    <property type="match status" value="1"/>
</dbReference>
<accession>A0AAD5WRJ4</accession>
<feature type="coiled-coil region" evidence="1">
    <location>
        <begin position="165"/>
        <end position="199"/>
    </location>
</feature>
<keyword evidence="4" id="KW-1185">Reference proteome</keyword>
<feature type="region of interest" description="Disordered" evidence="2">
    <location>
        <begin position="220"/>
        <end position="243"/>
    </location>
</feature>